<dbReference type="Pfam" id="PF13519">
    <property type="entry name" value="VWA_2"/>
    <property type="match status" value="1"/>
</dbReference>
<feature type="transmembrane region" description="Helical" evidence="1">
    <location>
        <begin position="60"/>
        <end position="80"/>
    </location>
</feature>
<protein>
    <submittedName>
        <fullName evidence="4">von Willebrand factor type A domain-containing protein</fullName>
    </submittedName>
</protein>
<accession>A0A1I1YFB9</accession>
<dbReference type="SUPFAM" id="SSF53300">
    <property type="entry name" value="vWA-like"/>
    <property type="match status" value="1"/>
</dbReference>
<dbReference type="InterPro" id="IPR024163">
    <property type="entry name" value="Aerotolerance_reg_N"/>
</dbReference>
<dbReference type="PANTHER" id="PTHR37464:SF1">
    <property type="entry name" value="BLL2463 PROTEIN"/>
    <property type="match status" value="1"/>
</dbReference>
<dbReference type="CDD" id="cd00198">
    <property type="entry name" value="vWFA"/>
    <property type="match status" value="1"/>
</dbReference>
<dbReference type="AlphaFoldDB" id="A0A1I1YFB9"/>
<evidence type="ECO:0000259" key="3">
    <source>
        <dbReference type="Pfam" id="PF13519"/>
    </source>
</evidence>
<dbReference type="PANTHER" id="PTHR37464">
    <property type="entry name" value="BLL2463 PROTEIN"/>
    <property type="match status" value="1"/>
</dbReference>
<keyword evidence="1" id="KW-0812">Transmembrane</keyword>
<evidence type="ECO:0000313" key="4">
    <source>
        <dbReference type="EMBL" id="SFE18231.1"/>
    </source>
</evidence>
<dbReference type="Pfam" id="PF07584">
    <property type="entry name" value="BatA"/>
    <property type="match status" value="1"/>
</dbReference>
<dbReference type="RefSeq" id="WP_046233128.1">
    <property type="nucleotide sequence ID" value="NZ_FONN01000001.1"/>
</dbReference>
<sequence>MQLLSPLSALFGLALPAIVLMYLFKRTYMDTEIASHMLWNRMLREQEANRPWQKLRTRPLMLLQLLAAAILVLALMQPYLTADSRSGSHTVIVLDRSASMTAAMPGGSSQGSMLAAAVQQAELWLSEQPKGELITLLVTGEQPRIILSKETDHELVLQQLKTITPDFGTQDNVAALSLADSLLANEQGGQILLLTDGRWQDADSVNLLTLHAKLEQFKPASPQAGSNNSAILYFGIHAAVGEDGKRAGIVTLRNDSLASKQLELAVYADKVAEPAAKKSVKLEAGGWTSVDINGLPEEASYYTAKISGVTDDYAADNIAYQFPSVSKAQQVLLATSGNLFLEKALQLAGVKTIKVDPAQYVPSKEHVKDIDWVIMDGDTVKLRTDKSWQELFASKPVWYIDHPEATQEETASPANSRVALAEHPVTAYLSFEDTHIGRVVKAKDAGTWGEAIVTYGGLPAIYAGSVQGRPQLRFTFDMQSSDLPLRPEFPVLIVQAADWMSGGSQAQLGTADAGSAFQLAFLNETAKAKWETIETIGGYSEKSLPDSNLTAALAAQEPAVAPAVPGLYRLIEQNAEGETIGQRMLAVTAASAESASMSATAEIKPIAAGSSESGQKQADAGLAAGSVETANAANAFAVWLALALLMLMLVEWEVYRRGNAG</sequence>
<dbReference type="Gene3D" id="3.40.50.410">
    <property type="entry name" value="von Willebrand factor, type A domain"/>
    <property type="match status" value="1"/>
</dbReference>
<reference evidence="5" key="1">
    <citation type="submission" date="2016-10" db="EMBL/GenBank/DDBJ databases">
        <authorList>
            <person name="Varghese N."/>
            <person name="Submissions S."/>
        </authorList>
    </citation>
    <scope>NUCLEOTIDE SEQUENCE [LARGE SCALE GENOMIC DNA]</scope>
    <source>
        <strain evidence="5">CGMCC 1.10223</strain>
    </source>
</reference>
<feature type="domain" description="Aerotolerance regulator N-terminal" evidence="2">
    <location>
        <begin position="1"/>
        <end position="78"/>
    </location>
</feature>
<dbReference type="Proteomes" id="UP000183410">
    <property type="component" value="Unassembled WGS sequence"/>
</dbReference>
<proteinExistence type="predicted"/>
<keyword evidence="5" id="KW-1185">Reference proteome</keyword>
<evidence type="ECO:0000259" key="2">
    <source>
        <dbReference type="Pfam" id="PF07584"/>
    </source>
</evidence>
<keyword evidence="1" id="KW-1133">Transmembrane helix</keyword>
<dbReference type="InterPro" id="IPR036465">
    <property type="entry name" value="vWFA_dom_sf"/>
</dbReference>
<name>A0A1I1YFB9_9BACL</name>
<dbReference type="InterPro" id="IPR002035">
    <property type="entry name" value="VWF_A"/>
</dbReference>
<evidence type="ECO:0000256" key="1">
    <source>
        <dbReference type="SAM" id="Phobius"/>
    </source>
</evidence>
<organism evidence="4 5">
    <name type="scientific">Paenibacillus algorifonticola</name>
    <dbReference type="NCBI Taxonomy" id="684063"/>
    <lineage>
        <taxon>Bacteria</taxon>
        <taxon>Bacillati</taxon>
        <taxon>Bacillota</taxon>
        <taxon>Bacilli</taxon>
        <taxon>Bacillales</taxon>
        <taxon>Paenibacillaceae</taxon>
        <taxon>Paenibacillus</taxon>
    </lineage>
</organism>
<feature type="transmembrane region" description="Helical" evidence="1">
    <location>
        <begin position="6"/>
        <end position="24"/>
    </location>
</feature>
<gene>
    <name evidence="4" type="ORF">SAMN04487969_101510</name>
</gene>
<dbReference type="EMBL" id="FONN01000001">
    <property type="protein sequence ID" value="SFE18231.1"/>
    <property type="molecule type" value="Genomic_DNA"/>
</dbReference>
<feature type="domain" description="VWFA" evidence="3">
    <location>
        <begin position="90"/>
        <end position="197"/>
    </location>
</feature>
<dbReference type="OrthoDB" id="9780136at2"/>
<keyword evidence="1" id="KW-0472">Membrane</keyword>
<evidence type="ECO:0000313" key="5">
    <source>
        <dbReference type="Proteomes" id="UP000183410"/>
    </source>
</evidence>